<gene>
    <name evidence="2" type="ORF">CBR_g54231</name>
</gene>
<organism evidence="2 3">
    <name type="scientific">Chara braunii</name>
    <name type="common">Braun's stonewort</name>
    <dbReference type="NCBI Taxonomy" id="69332"/>
    <lineage>
        <taxon>Eukaryota</taxon>
        <taxon>Viridiplantae</taxon>
        <taxon>Streptophyta</taxon>
        <taxon>Charophyceae</taxon>
        <taxon>Charales</taxon>
        <taxon>Characeae</taxon>
        <taxon>Chara</taxon>
    </lineage>
</organism>
<dbReference type="AlphaFoldDB" id="A0A388K7D7"/>
<accession>A0A388K7D7</accession>
<sequence>MCPCLEVLVRPVSGECPTAASSVVVARLAGPTCTVGFVGIAVASSSPFVAASRLAVVAVVDGELVHAGAGAIVAGRGVVAAVVLVVVGGDVAPTAPVAGVEGVLGYSPDASRVDVDVAEPASVLAAASAFAFVCGVRVVVVAAASVGCTALLASGAVAGGCVVVGVGISVFVDYHIPVAPVPASSLPVGKAVVCDVALAELAVVAIPYAIVPLLASDGAGGGGAFFVPVVIVVVAGLVVCVVVPGLPVDAAVTSVVPHARLASG</sequence>
<name>A0A388K7D7_CHABU</name>
<feature type="transmembrane region" description="Helical" evidence="1">
    <location>
        <begin position="196"/>
        <end position="215"/>
    </location>
</feature>
<dbReference type="Gramene" id="GBG65939">
    <property type="protein sequence ID" value="GBG65939"/>
    <property type="gene ID" value="CBR_g54231"/>
</dbReference>
<keyword evidence="1" id="KW-0812">Transmembrane</keyword>
<evidence type="ECO:0000256" key="1">
    <source>
        <dbReference type="SAM" id="Phobius"/>
    </source>
</evidence>
<feature type="transmembrane region" description="Helical" evidence="1">
    <location>
        <begin position="151"/>
        <end position="176"/>
    </location>
</feature>
<feature type="transmembrane region" description="Helical" evidence="1">
    <location>
        <begin position="222"/>
        <end position="246"/>
    </location>
</feature>
<comment type="caution">
    <text evidence="2">The sequence shown here is derived from an EMBL/GenBank/DDBJ whole genome shotgun (WGS) entry which is preliminary data.</text>
</comment>
<dbReference type="Proteomes" id="UP000265515">
    <property type="component" value="Unassembled WGS sequence"/>
</dbReference>
<dbReference type="EMBL" id="BFEA01000067">
    <property type="protein sequence ID" value="GBG65939.1"/>
    <property type="molecule type" value="Genomic_DNA"/>
</dbReference>
<keyword evidence="3" id="KW-1185">Reference proteome</keyword>
<evidence type="ECO:0000313" key="3">
    <source>
        <dbReference type="Proteomes" id="UP000265515"/>
    </source>
</evidence>
<proteinExistence type="predicted"/>
<reference evidence="2 3" key="1">
    <citation type="journal article" date="2018" name="Cell">
        <title>The Chara Genome: Secondary Complexity and Implications for Plant Terrestrialization.</title>
        <authorList>
            <person name="Nishiyama T."/>
            <person name="Sakayama H."/>
            <person name="Vries J.D."/>
            <person name="Buschmann H."/>
            <person name="Saint-Marcoux D."/>
            <person name="Ullrich K.K."/>
            <person name="Haas F.B."/>
            <person name="Vanderstraeten L."/>
            <person name="Becker D."/>
            <person name="Lang D."/>
            <person name="Vosolsobe S."/>
            <person name="Rombauts S."/>
            <person name="Wilhelmsson P.K.I."/>
            <person name="Janitza P."/>
            <person name="Kern R."/>
            <person name="Heyl A."/>
            <person name="Rumpler F."/>
            <person name="Villalobos L.I.A.C."/>
            <person name="Clay J.M."/>
            <person name="Skokan R."/>
            <person name="Toyoda A."/>
            <person name="Suzuki Y."/>
            <person name="Kagoshima H."/>
            <person name="Schijlen E."/>
            <person name="Tajeshwar N."/>
            <person name="Catarino B."/>
            <person name="Hetherington A.J."/>
            <person name="Saltykova A."/>
            <person name="Bonnot C."/>
            <person name="Breuninger H."/>
            <person name="Symeonidi A."/>
            <person name="Radhakrishnan G.V."/>
            <person name="Van Nieuwerburgh F."/>
            <person name="Deforce D."/>
            <person name="Chang C."/>
            <person name="Karol K.G."/>
            <person name="Hedrich R."/>
            <person name="Ulvskov P."/>
            <person name="Glockner G."/>
            <person name="Delwiche C.F."/>
            <person name="Petrasek J."/>
            <person name="Van de Peer Y."/>
            <person name="Friml J."/>
            <person name="Beilby M."/>
            <person name="Dolan L."/>
            <person name="Kohara Y."/>
            <person name="Sugano S."/>
            <person name="Fujiyama A."/>
            <person name="Delaux P.-M."/>
            <person name="Quint M."/>
            <person name="TheiBen G."/>
            <person name="Hagemann M."/>
            <person name="Harholt J."/>
            <person name="Dunand C."/>
            <person name="Zachgo S."/>
            <person name="Langdale J."/>
            <person name="Maumus F."/>
            <person name="Straeten D.V.D."/>
            <person name="Gould S.B."/>
            <person name="Rensing S.A."/>
        </authorList>
    </citation>
    <scope>NUCLEOTIDE SEQUENCE [LARGE SCALE GENOMIC DNA]</scope>
    <source>
        <strain evidence="2 3">S276</strain>
    </source>
</reference>
<feature type="transmembrane region" description="Helical" evidence="1">
    <location>
        <begin position="121"/>
        <end position="144"/>
    </location>
</feature>
<keyword evidence="1" id="KW-1133">Transmembrane helix</keyword>
<evidence type="ECO:0000313" key="2">
    <source>
        <dbReference type="EMBL" id="GBG65939.1"/>
    </source>
</evidence>
<protein>
    <submittedName>
        <fullName evidence="2">Uncharacterized protein</fullName>
    </submittedName>
</protein>
<keyword evidence="1" id="KW-0472">Membrane</keyword>